<organism evidence="1 2">
    <name type="scientific">Musa balbisiana</name>
    <name type="common">Banana</name>
    <dbReference type="NCBI Taxonomy" id="52838"/>
    <lineage>
        <taxon>Eukaryota</taxon>
        <taxon>Viridiplantae</taxon>
        <taxon>Streptophyta</taxon>
        <taxon>Embryophyta</taxon>
        <taxon>Tracheophyta</taxon>
        <taxon>Spermatophyta</taxon>
        <taxon>Magnoliopsida</taxon>
        <taxon>Liliopsida</taxon>
        <taxon>Zingiberales</taxon>
        <taxon>Musaceae</taxon>
        <taxon>Musa</taxon>
    </lineage>
</organism>
<evidence type="ECO:0000313" key="1">
    <source>
        <dbReference type="EMBL" id="THU54368.1"/>
    </source>
</evidence>
<sequence>MAVCIRVWARMRAAWDDDSEEASLETKDSMARWRSRTAARYSRASARSSWNRVELLAYAEASGSHLARMASITATSSFITRPVISCCCCSGGGGGV</sequence>
<keyword evidence="2" id="KW-1185">Reference proteome</keyword>
<comment type="caution">
    <text evidence="1">The sequence shown here is derived from an EMBL/GenBank/DDBJ whole genome shotgun (WGS) entry which is preliminary data.</text>
</comment>
<proteinExistence type="predicted"/>
<protein>
    <submittedName>
        <fullName evidence="1">Uncharacterized protein</fullName>
    </submittedName>
</protein>
<gene>
    <name evidence="1" type="ORF">C4D60_Mb10t24360</name>
</gene>
<dbReference type="Proteomes" id="UP000317650">
    <property type="component" value="Chromosome 10"/>
</dbReference>
<dbReference type="EMBL" id="PYDT01000008">
    <property type="protein sequence ID" value="THU54368.1"/>
    <property type="molecule type" value="Genomic_DNA"/>
</dbReference>
<dbReference type="AlphaFoldDB" id="A0A4S8IZD8"/>
<name>A0A4S8IZD8_MUSBA</name>
<accession>A0A4S8IZD8</accession>
<reference evidence="1 2" key="1">
    <citation type="journal article" date="2019" name="Nat. Plants">
        <title>Genome sequencing of Musa balbisiana reveals subgenome evolution and function divergence in polyploid bananas.</title>
        <authorList>
            <person name="Yao X."/>
        </authorList>
    </citation>
    <scope>NUCLEOTIDE SEQUENCE [LARGE SCALE GENOMIC DNA]</scope>
    <source>
        <strain evidence="2">cv. DH-PKW</strain>
        <tissue evidence="1">Leaves</tissue>
    </source>
</reference>
<evidence type="ECO:0000313" key="2">
    <source>
        <dbReference type="Proteomes" id="UP000317650"/>
    </source>
</evidence>